<dbReference type="PANTHER" id="PTHR30290">
    <property type="entry name" value="PERIPLASMIC BINDING COMPONENT OF ABC TRANSPORTER"/>
    <property type="match status" value="1"/>
</dbReference>
<proteinExistence type="inferred from homology"/>
<dbReference type="Gene3D" id="3.40.190.10">
    <property type="entry name" value="Periplasmic binding protein-like II"/>
    <property type="match status" value="2"/>
</dbReference>
<keyword evidence="4" id="KW-0812">Transmembrane</keyword>
<dbReference type="InterPro" id="IPR030678">
    <property type="entry name" value="Peptide/Ni-bd"/>
</dbReference>
<dbReference type="Pfam" id="PF00496">
    <property type="entry name" value="SBP_bac_5"/>
    <property type="match status" value="2"/>
</dbReference>
<dbReference type="GO" id="GO:0015833">
    <property type="term" value="P:peptide transport"/>
    <property type="evidence" value="ECO:0007669"/>
    <property type="project" value="TreeGrafter"/>
</dbReference>
<feature type="transmembrane region" description="Helical" evidence="4">
    <location>
        <begin position="20"/>
        <end position="44"/>
    </location>
</feature>
<keyword evidence="4" id="KW-1133">Transmembrane helix</keyword>
<dbReference type="CDD" id="cd00995">
    <property type="entry name" value="PBP2_NikA_DppA_OppA_like"/>
    <property type="match status" value="1"/>
</dbReference>
<evidence type="ECO:0000256" key="1">
    <source>
        <dbReference type="ARBA" id="ARBA00005695"/>
    </source>
</evidence>
<organism evidence="6 7">
    <name type="scientific">Candidatus Woesebacteria bacterium RBG_16_42_24</name>
    <dbReference type="NCBI Taxonomy" id="1802485"/>
    <lineage>
        <taxon>Bacteria</taxon>
        <taxon>Candidatus Woeseibacteriota</taxon>
    </lineage>
</organism>
<name>A0A1F7XK98_9BACT</name>
<dbReference type="GO" id="GO:1904680">
    <property type="term" value="F:peptide transmembrane transporter activity"/>
    <property type="evidence" value="ECO:0007669"/>
    <property type="project" value="TreeGrafter"/>
</dbReference>
<dbReference type="PANTHER" id="PTHR30290:SF9">
    <property type="entry name" value="OLIGOPEPTIDE-BINDING PROTEIN APPA"/>
    <property type="match status" value="1"/>
</dbReference>
<reference evidence="6 7" key="1">
    <citation type="journal article" date="2016" name="Nat. Commun.">
        <title>Thousands of microbial genomes shed light on interconnected biogeochemical processes in an aquifer system.</title>
        <authorList>
            <person name="Anantharaman K."/>
            <person name="Brown C.T."/>
            <person name="Hug L.A."/>
            <person name="Sharon I."/>
            <person name="Castelle C.J."/>
            <person name="Probst A.J."/>
            <person name="Thomas B.C."/>
            <person name="Singh A."/>
            <person name="Wilkins M.J."/>
            <person name="Karaoz U."/>
            <person name="Brodie E.L."/>
            <person name="Williams K.H."/>
            <person name="Hubbard S.S."/>
            <person name="Banfield J.F."/>
        </authorList>
    </citation>
    <scope>NUCLEOTIDE SEQUENCE [LARGE SCALE GENOMIC DNA]</scope>
</reference>
<dbReference type="Gene3D" id="3.10.105.10">
    <property type="entry name" value="Dipeptide-binding Protein, Domain 3"/>
    <property type="match status" value="1"/>
</dbReference>
<dbReference type="GO" id="GO:0043190">
    <property type="term" value="C:ATP-binding cassette (ABC) transporter complex"/>
    <property type="evidence" value="ECO:0007669"/>
    <property type="project" value="InterPro"/>
</dbReference>
<evidence type="ECO:0000256" key="3">
    <source>
        <dbReference type="ARBA" id="ARBA00022729"/>
    </source>
</evidence>
<comment type="caution">
    <text evidence="6">The sequence shown here is derived from an EMBL/GenBank/DDBJ whole genome shotgun (WGS) entry which is preliminary data.</text>
</comment>
<dbReference type="SUPFAM" id="SSF53850">
    <property type="entry name" value="Periplasmic binding protein-like II"/>
    <property type="match status" value="1"/>
</dbReference>
<sequence>MLTLRYIFRLIVAFFVRFRFLLLLGLFLGILVFTISSWIMPLVFGGEIERIGMVGRFRTETLPETILEGIGDGLTTMDEAGTVIPNLAQSWESPDKGKTWIFHLNSDYSWQDGEKIESSDLSYEYTDVKVEAPDSQTIIFKLETPFSPFPAVVSRPVFKKGLLGTGEWRVDEVSIAGGFLQKLVIVSDAKDKKVFKFYPTEERAKLAYKLGEVDKLSGIFNSQPFSSWKNTKVGEVIDSQKEVVLFFNTEDKILSDKNIRQALSYGVDKKALPGKRAMSPIAPNSWAYNPQVKPYEFDIERARELLEDVPEEISSELTIKLVTSPILLEVAERVAKDWEELGVKTSVQVSSGVPTEYQALLAIYEIPKDPDQYSIWHSTQVGSNISKYKDPRIDKLLESGRTELSLEDRRTIYLDFQRFLLEDAPAIFLYHPKSFDIERK</sequence>
<gene>
    <name evidence="6" type="ORF">A2V97_00425</name>
</gene>
<keyword evidence="4" id="KW-0472">Membrane</keyword>
<dbReference type="PIRSF" id="PIRSF002741">
    <property type="entry name" value="MppA"/>
    <property type="match status" value="1"/>
</dbReference>
<protein>
    <recommendedName>
        <fullName evidence="5">Solute-binding protein family 5 domain-containing protein</fullName>
    </recommendedName>
</protein>
<dbReference type="Proteomes" id="UP000177382">
    <property type="component" value="Unassembled WGS sequence"/>
</dbReference>
<evidence type="ECO:0000313" key="7">
    <source>
        <dbReference type="Proteomes" id="UP000177382"/>
    </source>
</evidence>
<dbReference type="EMBL" id="MGFX01000004">
    <property type="protein sequence ID" value="OGM15482.1"/>
    <property type="molecule type" value="Genomic_DNA"/>
</dbReference>
<evidence type="ECO:0000256" key="2">
    <source>
        <dbReference type="ARBA" id="ARBA00022448"/>
    </source>
</evidence>
<evidence type="ECO:0000259" key="5">
    <source>
        <dbReference type="Pfam" id="PF00496"/>
    </source>
</evidence>
<comment type="similarity">
    <text evidence="1">Belongs to the bacterial solute-binding protein 5 family.</text>
</comment>
<keyword evidence="2" id="KW-0813">Transport</keyword>
<evidence type="ECO:0000256" key="4">
    <source>
        <dbReference type="SAM" id="Phobius"/>
    </source>
</evidence>
<dbReference type="GO" id="GO:0042597">
    <property type="term" value="C:periplasmic space"/>
    <property type="evidence" value="ECO:0007669"/>
    <property type="project" value="UniProtKB-ARBA"/>
</dbReference>
<accession>A0A1F7XK98</accession>
<dbReference type="STRING" id="1802485.A2V97_00425"/>
<feature type="domain" description="Solute-binding protein family 5" evidence="5">
    <location>
        <begin position="191"/>
        <end position="352"/>
    </location>
</feature>
<keyword evidence="3" id="KW-0732">Signal</keyword>
<dbReference type="AlphaFoldDB" id="A0A1F7XK98"/>
<feature type="domain" description="Solute-binding protein family 5" evidence="5">
    <location>
        <begin position="82"/>
        <end position="157"/>
    </location>
</feature>
<dbReference type="InterPro" id="IPR000914">
    <property type="entry name" value="SBP_5_dom"/>
</dbReference>
<evidence type="ECO:0000313" key="6">
    <source>
        <dbReference type="EMBL" id="OGM15482.1"/>
    </source>
</evidence>
<dbReference type="InterPro" id="IPR039424">
    <property type="entry name" value="SBP_5"/>
</dbReference>